<dbReference type="Pfam" id="PF13472">
    <property type="entry name" value="Lipase_GDSL_2"/>
    <property type="match status" value="1"/>
</dbReference>
<sequence length="219" mass="24550">MVIKFLPGWRWLRGNKVSLDTVEPIRSDLRGKRLFALGSSVTWGFASGGVALPEFLAQRFGLQVTKDAVNGTSLAGDGADTYVARLRAHTALTDDVDIFLLQLSTNDARLGYSTAESIAAIEQIIDYVHNQWQAPVIMYTNAWFKSDDYAQLVTAVHDVQVKRADFEIIDLFNNEAFNSQSRTTYMADPIHPTRAGYIQWWGPQVAQELSVLLHKLVKF</sequence>
<reference evidence="2 3" key="1">
    <citation type="submission" date="2017-12" db="EMBL/GenBank/DDBJ databases">
        <title>Phylogenetic diversity of female urinary microbiome.</title>
        <authorList>
            <person name="Thomas-White K."/>
            <person name="Wolfe A.J."/>
        </authorList>
    </citation>
    <scope>NUCLEOTIDE SEQUENCE [LARGE SCALE GENOMIC DNA]</scope>
    <source>
        <strain evidence="2 3">UMB0064</strain>
    </source>
</reference>
<dbReference type="SUPFAM" id="SSF52266">
    <property type="entry name" value="SGNH hydrolase"/>
    <property type="match status" value="1"/>
</dbReference>
<organism evidence="2 3">
    <name type="scientific">Alloscardovia omnicolens</name>
    <dbReference type="NCBI Taxonomy" id="419015"/>
    <lineage>
        <taxon>Bacteria</taxon>
        <taxon>Bacillati</taxon>
        <taxon>Actinomycetota</taxon>
        <taxon>Actinomycetes</taxon>
        <taxon>Bifidobacteriales</taxon>
        <taxon>Bifidobacteriaceae</taxon>
        <taxon>Alloscardovia</taxon>
    </lineage>
</organism>
<proteinExistence type="predicted"/>
<comment type="caution">
    <text evidence="2">The sequence shown here is derived from an EMBL/GenBank/DDBJ whole genome shotgun (WGS) entry which is preliminary data.</text>
</comment>
<dbReference type="Proteomes" id="UP000242263">
    <property type="component" value="Unassembled WGS sequence"/>
</dbReference>
<dbReference type="EMBL" id="PKGU01000002">
    <property type="protein sequence ID" value="PKZ15459.1"/>
    <property type="molecule type" value="Genomic_DNA"/>
</dbReference>
<name>A0A2I1M5S9_9BIFI</name>
<dbReference type="InterPro" id="IPR013830">
    <property type="entry name" value="SGNH_hydro"/>
</dbReference>
<dbReference type="GO" id="GO:0016787">
    <property type="term" value="F:hydrolase activity"/>
    <property type="evidence" value="ECO:0007669"/>
    <property type="project" value="UniProtKB-KW"/>
</dbReference>
<evidence type="ECO:0000313" key="3">
    <source>
        <dbReference type="Proteomes" id="UP000242263"/>
    </source>
</evidence>
<dbReference type="InterPro" id="IPR036514">
    <property type="entry name" value="SGNH_hydro_sf"/>
</dbReference>
<dbReference type="Gene3D" id="3.40.50.1110">
    <property type="entry name" value="SGNH hydrolase"/>
    <property type="match status" value="1"/>
</dbReference>
<dbReference type="RefSeq" id="WP_060808863.1">
    <property type="nucleotide sequence ID" value="NZ_JASODL010000001.1"/>
</dbReference>
<accession>A0A2I1M5S9</accession>
<gene>
    <name evidence="2" type="ORF">CYJ32_03540</name>
</gene>
<evidence type="ECO:0000259" key="1">
    <source>
        <dbReference type="Pfam" id="PF13472"/>
    </source>
</evidence>
<protein>
    <submittedName>
        <fullName evidence="2">SGNH/GDSL hydrolase family protein</fullName>
    </submittedName>
</protein>
<feature type="domain" description="SGNH hydrolase-type esterase" evidence="1">
    <location>
        <begin position="36"/>
        <end position="197"/>
    </location>
</feature>
<keyword evidence="2" id="KW-0378">Hydrolase</keyword>
<dbReference type="AlphaFoldDB" id="A0A2I1M5S9"/>
<dbReference type="CDD" id="cd00229">
    <property type="entry name" value="SGNH_hydrolase"/>
    <property type="match status" value="1"/>
</dbReference>
<evidence type="ECO:0000313" key="2">
    <source>
        <dbReference type="EMBL" id="PKZ15459.1"/>
    </source>
</evidence>